<evidence type="ECO:0000313" key="1">
    <source>
        <dbReference type="EMBL" id="GIY59859.1"/>
    </source>
</evidence>
<protein>
    <submittedName>
        <fullName evidence="1">Uncharacterized protein</fullName>
    </submittedName>
</protein>
<keyword evidence="2" id="KW-1185">Reference proteome</keyword>
<reference evidence="1 2" key="1">
    <citation type="submission" date="2021-06" db="EMBL/GenBank/DDBJ databases">
        <title>Caerostris darwini draft genome.</title>
        <authorList>
            <person name="Kono N."/>
            <person name="Arakawa K."/>
        </authorList>
    </citation>
    <scope>NUCLEOTIDE SEQUENCE [LARGE SCALE GENOMIC DNA]</scope>
</reference>
<name>A0AAV4UQ07_9ARAC</name>
<proteinExistence type="predicted"/>
<dbReference type="AlphaFoldDB" id="A0AAV4UQ07"/>
<sequence>MEEVIYINCNAKSHVASLCGYSAFPKLQPKEGQAIAFSNTSRPLNLVSQMSLKDIVYYDPVESEMDLVSRLICAAAKIKETHSCSTMFGSQCSDGVHAWRLMMHLQASVVTLDLHSSRIHLYS</sequence>
<accession>A0AAV4UQ07</accession>
<organism evidence="1 2">
    <name type="scientific">Caerostris darwini</name>
    <dbReference type="NCBI Taxonomy" id="1538125"/>
    <lineage>
        <taxon>Eukaryota</taxon>
        <taxon>Metazoa</taxon>
        <taxon>Ecdysozoa</taxon>
        <taxon>Arthropoda</taxon>
        <taxon>Chelicerata</taxon>
        <taxon>Arachnida</taxon>
        <taxon>Araneae</taxon>
        <taxon>Araneomorphae</taxon>
        <taxon>Entelegynae</taxon>
        <taxon>Araneoidea</taxon>
        <taxon>Araneidae</taxon>
        <taxon>Caerostris</taxon>
    </lineage>
</organism>
<evidence type="ECO:0000313" key="2">
    <source>
        <dbReference type="Proteomes" id="UP001054837"/>
    </source>
</evidence>
<dbReference type="EMBL" id="BPLQ01011723">
    <property type="protein sequence ID" value="GIY59859.1"/>
    <property type="molecule type" value="Genomic_DNA"/>
</dbReference>
<comment type="caution">
    <text evidence="1">The sequence shown here is derived from an EMBL/GenBank/DDBJ whole genome shotgun (WGS) entry which is preliminary data.</text>
</comment>
<dbReference type="Proteomes" id="UP001054837">
    <property type="component" value="Unassembled WGS sequence"/>
</dbReference>
<gene>
    <name evidence="1" type="ORF">CDAR_216871</name>
</gene>